<proteinExistence type="predicted"/>
<dbReference type="Pfam" id="PF18962">
    <property type="entry name" value="Por_Secre_tail"/>
    <property type="match status" value="1"/>
</dbReference>
<dbReference type="InterPro" id="IPR026444">
    <property type="entry name" value="Secre_tail"/>
</dbReference>
<evidence type="ECO:0000313" key="3">
    <source>
        <dbReference type="Proteomes" id="UP001168528"/>
    </source>
</evidence>
<accession>A0ABT8R553</accession>
<protein>
    <submittedName>
        <fullName evidence="2">T9SS type A sorting domain-containing protein</fullName>
    </submittedName>
</protein>
<dbReference type="NCBIfam" id="TIGR04183">
    <property type="entry name" value="Por_Secre_tail"/>
    <property type="match status" value="1"/>
</dbReference>
<evidence type="ECO:0000313" key="2">
    <source>
        <dbReference type="EMBL" id="MDO1447213.1"/>
    </source>
</evidence>
<dbReference type="RefSeq" id="WP_302038014.1">
    <property type="nucleotide sequence ID" value="NZ_JAUKPO010000006.1"/>
</dbReference>
<reference evidence="2" key="1">
    <citation type="submission" date="2023-07" db="EMBL/GenBank/DDBJ databases">
        <title>The genome sequence of Rhodocytophaga aerolata KACC 12507.</title>
        <authorList>
            <person name="Zhang X."/>
        </authorList>
    </citation>
    <scope>NUCLEOTIDE SEQUENCE</scope>
    <source>
        <strain evidence="2">KACC 12507</strain>
    </source>
</reference>
<comment type="caution">
    <text evidence="2">The sequence shown here is derived from an EMBL/GenBank/DDBJ whole genome shotgun (WGS) entry which is preliminary data.</text>
</comment>
<organism evidence="2 3">
    <name type="scientific">Rhodocytophaga aerolata</name>
    <dbReference type="NCBI Taxonomy" id="455078"/>
    <lineage>
        <taxon>Bacteria</taxon>
        <taxon>Pseudomonadati</taxon>
        <taxon>Bacteroidota</taxon>
        <taxon>Cytophagia</taxon>
        <taxon>Cytophagales</taxon>
        <taxon>Rhodocytophagaceae</taxon>
        <taxon>Rhodocytophaga</taxon>
    </lineage>
</organism>
<dbReference type="Proteomes" id="UP001168528">
    <property type="component" value="Unassembled WGS sequence"/>
</dbReference>
<gene>
    <name evidence="2" type="ORF">Q0590_13165</name>
</gene>
<name>A0ABT8R553_9BACT</name>
<sequence length="338" mass="36945">MKSFFFIFICTVACSFSTYGTHLKGAELTAKPILGSSFTYTFTLIFYGERVGVNEGSNTLAVENGVEVPLTFISEEKLDEGLAKIIYTATYTYAAAGIYLVSYTGGSRNHVVNMTDGSTTRFYIELPLFINQVIGLNSSPVFSTPPKFSATAGEKFTDEYGAIDAEGDSLVYKLVTPPAVAGYVFPHEAGGNTGNTFDINPSTGTITWDMPVYVGKYVLVVQIEEWRQGVKIGLTYRDIEISVTGSSPVTPPTAEERTFTIYPNPADDKLYINVPESTTETIAEIWSIKGQLLIRKQLQSSGHADGVIHIQHLPAGVYILKVVSLNGYVTSRLIIMRN</sequence>
<keyword evidence="3" id="KW-1185">Reference proteome</keyword>
<evidence type="ECO:0000259" key="1">
    <source>
        <dbReference type="Pfam" id="PF18962"/>
    </source>
</evidence>
<dbReference type="EMBL" id="JAUKPO010000006">
    <property type="protein sequence ID" value="MDO1447213.1"/>
    <property type="molecule type" value="Genomic_DNA"/>
</dbReference>
<feature type="domain" description="Secretion system C-terminal sorting" evidence="1">
    <location>
        <begin position="261"/>
        <end position="335"/>
    </location>
</feature>